<organism evidence="1 2">
    <name type="scientific">Neptunomonas antarctica</name>
    <dbReference type="NCBI Taxonomy" id="619304"/>
    <lineage>
        <taxon>Bacteria</taxon>
        <taxon>Pseudomonadati</taxon>
        <taxon>Pseudomonadota</taxon>
        <taxon>Gammaproteobacteria</taxon>
        <taxon>Oceanospirillales</taxon>
        <taxon>Oceanospirillaceae</taxon>
        <taxon>Neptunomonas</taxon>
    </lineage>
</organism>
<dbReference type="EMBL" id="FTOE01000003">
    <property type="protein sequence ID" value="SIS67412.1"/>
    <property type="molecule type" value="Genomic_DNA"/>
</dbReference>
<keyword evidence="2" id="KW-1185">Reference proteome</keyword>
<dbReference type="OrthoDB" id="6124358at2"/>
<gene>
    <name evidence="1" type="ORF">SAMN05421760_103127</name>
</gene>
<evidence type="ECO:0000313" key="1">
    <source>
        <dbReference type="EMBL" id="SIS67412.1"/>
    </source>
</evidence>
<name>A0A1N7L0M8_9GAMM</name>
<proteinExistence type="predicted"/>
<protein>
    <submittedName>
        <fullName evidence="1">Uncharacterized protein</fullName>
    </submittedName>
</protein>
<dbReference type="Proteomes" id="UP000185999">
    <property type="component" value="Unassembled WGS sequence"/>
</dbReference>
<reference evidence="2" key="1">
    <citation type="submission" date="2017-01" db="EMBL/GenBank/DDBJ databases">
        <authorList>
            <person name="Varghese N."/>
            <person name="Submissions S."/>
        </authorList>
    </citation>
    <scope>NUCLEOTIDE SEQUENCE [LARGE SCALE GENOMIC DNA]</scope>
    <source>
        <strain evidence="2">DSM 22306</strain>
    </source>
</reference>
<accession>A0A1N7L0M8</accession>
<dbReference type="RefSeq" id="WP_054341791.1">
    <property type="nucleotide sequence ID" value="NZ_FTOE01000003.1"/>
</dbReference>
<evidence type="ECO:0000313" key="2">
    <source>
        <dbReference type="Proteomes" id="UP000185999"/>
    </source>
</evidence>
<sequence>MEWEKKSNYVIHDSGFTIVVEEGSFNDPSTIRIKQSEGFDAIEQAKLLREGMEFGRSNTDVDSKRIASREDKASPMIAINTYQTLTSGMESLENNTPKITVKKKRKILTQRTV</sequence>
<dbReference type="AlphaFoldDB" id="A0A1N7L0M8"/>